<sequence>MAKQYMDISKSDKEIINMTGKLLAGKGYHKADIAILLIDTIDNTEGKLNTPNK</sequence>
<dbReference type="EMBL" id="JAMQJY010000001">
    <property type="protein sequence ID" value="MCM2674067.1"/>
    <property type="molecule type" value="Genomic_DNA"/>
</dbReference>
<proteinExistence type="predicted"/>
<gene>
    <name evidence="1" type="ORF">NDM98_00075</name>
</gene>
<dbReference type="RefSeq" id="WP_251602916.1">
    <property type="nucleotide sequence ID" value="NZ_JAMQJY010000001.1"/>
</dbReference>
<keyword evidence="2" id="KW-1185">Reference proteome</keyword>
<name>A0ABT0XFT9_9BACI</name>
<evidence type="ECO:0000313" key="1">
    <source>
        <dbReference type="EMBL" id="MCM2674067.1"/>
    </source>
</evidence>
<accession>A0ABT0XFT9</accession>
<evidence type="ECO:0000313" key="2">
    <source>
        <dbReference type="Proteomes" id="UP001203665"/>
    </source>
</evidence>
<dbReference type="Proteomes" id="UP001203665">
    <property type="component" value="Unassembled WGS sequence"/>
</dbReference>
<reference evidence="1" key="1">
    <citation type="submission" date="2022-06" db="EMBL/GenBank/DDBJ databases">
        <title>Alkalicoccobacillus porphyridii sp. nov., isolated from a marine red alga, Porphyridium purpureum and reclassification of Shouchella plakortidis and Shouchella gibsonii as Alkalicoccobacillus plakortidis comb. nov. and Alkalicoccobacillus gibsonii comb. nov.</title>
        <authorList>
            <person name="Kim K.H."/>
            <person name="Lee J.K."/>
            <person name="Han D.M."/>
            <person name="Baek J.H."/>
            <person name="Jeon C.O."/>
        </authorList>
    </citation>
    <scope>NUCLEOTIDE SEQUENCE</scope>
    <source>
        <strain evidence="1">DSM 19153</strain>
    </source>
</reference>
<organism evidence="1 2">
    <name type="scientific">Alkalicoccobacillus plakortidis</name>
    <dbReference type="NCBI Taxonomy" id="444060"/>
    <lineage>
        <taxon>Bacteria</taxon>
        <taxon>Bacillati</taxon>
        <taxon>Bacillota</taxon>
        <taxon>Bacilli</taxon>
        <taxon>Bacillales</taxon>
        <taxon>Bacillaceae</taxon>
        <taxon>Alkalicoccobacillus</taxon>
    </lineage>
</organism>
<protein>
    <submittedName>
        <fullName evidence="1">Uncharacterized protein</fullName>
    </submittedName>
</protein>
<comment type="caution">
    <text evidence="1">The sequence shown here is derived from an EMBL/GenBank/DDBJ whole genome shotgun (WGS) entry which is preliminary data.</text>
</comment>